<evidence type="ECO:0000313" key="2">
    <source>
        <dbReference type="EMBL" id="KAK4806082.1"/>
    </source>
</evidence>
<proteinExistence type="predicted"/>
<feature type="compositionally biased region" description="Basic and acidic residues" evidence="1">
    <location>
        <begin position="90"/>
        <end position="117"/>
    </location>
</feature>
<name>A0AAN7MI00_MYCAM</name>
<protein>
    <submittedName>
        <fullName evidence="2">Uncharacterized protein</fullName>
    </submittedName>
</protein>
<dbReference type="Proteomes" id="UP001333110">
    <property type="component" value="Unassembled WGS sequence"/>
</dbReference>
<feature type="region of interest" description="Disordered" evidence="1">
    <location>
        <begin position="46"/>
        <end position="136"/>
    </location>
</feature>
<gene>
    <name evidence="2" type="ORF">QYF61_010291</name>
</gene>
<reference evidence="2 3" key="1">
    <citation type="journal article" date="2023" name="J. Hered.">
        <title>Chromosome-level genome of the wood stork (Mycteria americana) provides insight into avian chromosome evolution.</title>
        <authorList>
            <person name="Flamio R. Jr."/>
            <person name="Ramstad K.M."/>
        </authorList>
    </citation>
    <scope>NUCLEOTIDE SEQUENCE [LARGE SCALE GENOMIC DNA]</scope>
    <source>
        <strain evidence="2">JAX WOST 10</strain>
    </source>
</reference>
<feature type="compositionally biased region" description="Basic and acidic residues" evidence="1">
    <location>
        <begin position="64"/>
        <end position="79"/>
    </location>
</feature>
<organism evidence="2 3">
    <name type="scientific">Mycteria americana</name>
    <name type="common">Wood stork</name>
    <dbReference type="NCBI Taxonomy" id="33587"/>
    <lineage>
        <taxon>Eukaryota</taxon>
        <taxon>Metazoa</taxon>
        <taxon>Chordata</taxon>
        <taxon>Craniata</taxon>
        <taxon>Vertebrata</taxon>
        <taxon>Euteleostomi</taxon>
        <taxon>Archelosauria</taxon>
        <taxon>Archosauria</taxon>
        <taxon>Dinosauria</taxon>
        <taxon>Saurischia</taxon>
        <taxon>Theropoda</taxon>
        <taxon>Coelurosauria</taxon>
        <taxon>Aves</taxon>
        <taxon>Neognathae</taxon>
        <taxon>Neoaves</taxon>
        <taxon>Aequornithes</taxon>
        <taxon>Ciconiiformes</taxon>
        <taxon>Ciconiidae</taxon>
        <taxon>Mycteria</taxon>
    </lineage>
</organism>
<keyword evidence="3" id="KW-1185">Reference proteome</keyword>
<evidence type="ECO:0000256" key="1">
    <source>
        <dbReference type="SAM" id="MobiDB-lite"/>
    </source>
</evidence>
<sequence length="266" mass="28504">MGSLLLLKVKPVNQFLYCFFDLLVPHAVDEGVHCWRNHRVHNSHHQIQRWGGDGGGLQVGNHGSADKQGDHSQVRDARGKGFVPSLLRGDPQHSPEDLHIGQHNENKTPKSKDKTGDNRPNFPEHSIEKPTAPGSCCHVDTSSAAQEDPVMQGLADGKVAVVGHDGDGPDVPQGIGHGFGDSGGDGAQVKNREVEEEEVHGGVEAVVAGYSADDEAVAQEGSQVDAQEEPEVQELQLPRVCKCQEEELGDTPVLAGHLRVASTLSF</sequence>
<evidence type="ECO:0000313" key="3">
    <source>
        <dbReference type="Proteomes" id="UP001333110"/>
    </source>
</evidence>
<accession>A0AAN7MI00</accession>
<dbReference type="EMBL" id="JAUNZN010000046">
    <property type="protein sequence ID" value="KAK4806082.1"/>
    <property type="molecule type" value="Genomic_DNA"/>
</dbReference>
<comment type="caution">
    <text evidence="2">The sequence shown here is derived from an EMBL/GenBank/DDBJ whole genome shotgun (WGS) entry which is preliminary data.</text>
</comment>
<dbReference type="AlphaFoldDB" id="A0AAN7MI00"/>